<dbReference type="InterPro" id="IPR000160">
    <property type="entry name" value="GGDEF_dom"/>
</dbReference>
<evidence type="ECO:0000256" key="5">
    <source>
        <dbReference type="ARBA" id="ARBA00034247"/>
    </source>
</evidence>
<dbReference type="SUPFAM" id="SSF55073">
    <property type="entry name" value="Nucleotide cyclase"/>
    <property type="match status" value="1"/>
</dbReference>
<name>A0A2X3IYN0_9ENTR</name>
<organism evidence="8 9">
    <name type="scientific">Cedecea neteri</name>
    <dbReference type="NCBI Taxonomy" id="158822"/>
    <lineage>
        <taxon>Bacteria</taxon>
        <taxon>Pseudomonadati</taxon>
        <taxon>Pseudomonadota</taxon>
        <taxon>Gammaproteobacteria</taxon>
        <taxon>Enterobacterales</taxon>
        <taxon>Enterobacteriaceae</taxon>
        <taxon>Cedecea</taxon>
    </lineage>
</organism>
<comment type="pathway">
    <text evidence="2">Purine metabolism; 3',5'-cyclic di-GMP biosynthesis.</text>
</comment>
<dbReference type="Pfam" id="PF05230">
    <property type="entry name" value="MASE2"/>
    <property type="match status" value="1"/>
</dbReference>
<dbReference type="PROSITE" id="PS50887">
    <property type="entry name" value="GGDEF"/>
    <property type="match status" value="1"/>
</dbReference>
<dbReference type="Gene3D" id="3.30.70.270">
    <property type="match status" value="1"/>
</dbReference>
<feature type="transmembrane region" description="Helical" evidence="6">
    <location>
        <begin position="22"/>
        <end position="40"/>
    </location>
</feature>
<keyword evidence="6" id="KW-0812">Transmembrane</keyword>
<evidence type="ECO:0000256" key="6">
    <source>
        <dbReference type="SAM" id="Phobius"/>
    </source>
</evidence>
<dbReference type="InterPro" id="IPR043128">
    <property type="entry name" value="Rev_trsase/Diguanyl_cyclase"/>
</dbReference>
<keyword evidence="4" id="KW-0547">Nucleotide-binding</keyword>
<dbReference type="NCBIfam" id="TIGR00254">
    <property type="entry name" value="GGDEF"/>
    <property type="match status" value="1"/>
</dbReference>
<dbReference type="InterPro" id="IPR029787">
    <property type="entry name" value="Nucleotide_cyclase"/>
</dbReference>
<accession>A0A2X3IYN0</accession>
<evidence type="ECO:0000256" key="4">
    <source>
        <dbReference type="ARBA" id="ARBA00023134"/>
    </source>
</evidence>
<dbReference type="GO" id="GO:0052621">
    <property type="term" value="F:diguanylate cyclase activity"/>
    <property type="evidence" value="ECO:0007669"/>
    <property type="project" value="UniProtKB-EC"/>
</dbReference>
<evidence type="ECO:0000313" key="9">
    <source>
        <dbReference type="Proteomes" id="UP000251197"/>
    </source>
</evidence>
<keyword evidence="4" id="KW-0342">GTP-binding</keyword>
<dbReference type="InterPro" id="IPR007894">
    <property type="entry name" value="MASE2"/>
</dbReference>
<dbReference type="CDD" id="cd01949">
    <property type="entry name" value="GGDEF"/>
    <property type="match status" value="1"/>
</dbReference>
<keyword evidence="6" id="KW-1133">Transmembrane helix</keyword>
<gene>
    <name evidence="8" type="primary">adrA_3</name>
    <name evidence="8" type="ORF">NCTC12120_05490</name>
</gene>
<dbReference type="STRING" id="158822.LH23_17600"/>
<feature type="domain" description="GGDEF" evidence="7">
    <location>
        <begin position="220"/>
        <end position="350"/>
    </location>
</feature>
<comment type="catalytic activity">
    <reaction evidence="5">
        <text>2 GTP = 3',3'-c-di-GMP + 2 diphosphate</text>
        <dbReference type="Rhea" id="RHEA:24898"/>
        <dbReference type="ChEBI" id="CHEBI:33019"/>
        <dbReference type="ChEBI" id="CHEBI:37565"/>
        <dbReference type="ChEBI" id="CHEBI:58805"/>
        <dbReference type="EC" id="2.7.7.65"/>
    </reaction>
</comment>
<evidence type="ECO:0000256" key="1">
    <source>
        <dbReference type="ARBA" id="ARBA00001946"/>
    </source>
</evidence>
<dbReference type="InterPro" id="IPR050469">
    <property type="entry name" value="Diguanylate_Cyclase"/>
</dbReference>
<comment type="cofactor">
    <cofactor evidence="1">
        <name>Mg(2+)</name>
        <dbReference type="ChEBI" id="CHEBI:18420"/>
    </cofactor>
</comment>
<proteinExistence type="predicted"/>
<dbReference type="EMBL" id="UAVU01000009">
    <property type="protein sequence ID" value="SQC92296.1"/>
    <property type="molecule type" value="Genomic_DNA"/>
</dbReference>
<dbReference type="EC" id="2.7.7.65" evidence="3"/>
<feature type="transmembrane region" description="Helical" evidence="6">
    <location>
        <begin position="47"/>
        <end position="66"/>
    </location>
</feature>
<keyword evidence="6" id="KW-0472">Membrane</keyword>
<feature type="transmembrane region" description="Helical" evidence="6">
    <location>
        <begin position="86"/>
        <end position="110"/>
    </location>
</feature>
<dbReference type="RefSeq" id="WP_175404232.1">
    <property type="nucleotide sequence ID" value="NZ_CP023525.1"/>
</dbReference>
<evidence type="ECO:0000256" key="3">
    <source>
        <dbReference type="ARBA" id="ARBA00012528"/>
    </source>
</evidence>
<dbReference type="GO" id="GO:0005525">
    <property type="term" value="F:GTP binding"/>
    <property type="evidence" value="ECO:0007669"/>
    <property type="project" value="UniProtKB-KW"/>
</dbReference>
<keyword evidence="8" id="KW-0808">Transferase</keyword>
<protein>
    <recommendedName>
        <fullName evidence="3">diguanylate cyclase</fullName>
        <ecNumber evidence="3">2.7.7.65</ecNumber>
    </recommendedName>
</protein>
<dbReference type="PANTHER" id="PTHR45138:SF9">
    <property type="entry name" value="DIGUANYLATE CYCLASE DGCM-RELATED"/>
    <property type="match status" value="1"/>
</dbReference>
<evidence type="ECO:0000313" key="8">
    <source>
        <dbReference type="EMBL" id="SQC92296.1"/>
    </source>
</evidence>
<evidence type="ECO:0000256" key="2">
    <source>
        <dbReference type="ARBA" id="ARBA00004665"/>
    </source>
</evidence>
<sequence length="350" mass="38291">MSTPDPHKKARTHGSRFIHRMYIMRMLGTFLCFLPIFSVLHEQQASLAVIALLAVNAFVWPHVALLKARFSSSPVTSEKQNLVIDAAAGGFWIAMMSLSALPSVVIITILVSDRLAAGGKPLMKRAMLAILLAFGLTWISHGMPFSPVVSARTMYATLPLIAVYTIALSMLTASIALKLREKSRELENIAMMDPLLGIANRRLLERKIGNELARLRIACGSSALMFIDIDNFKEVNDRFGHKVGDAILMAVSDVLRVVTRSSDTPARLGGDEFVVLMPNTSLEEAEGIAQRILLESINVRVLPEKNAFCTLSIGIACATKQMPDAAEWLKAADDALYNAKRAGKNRIYAA</sequence>
<dbReference type="PANTHER" id="PTHR45138">
    <property type="entry name" value="REGULATORY COMPONENTS OF SENSORY TRANSDUCTION SYSTEM"/>
    <property type="match status" value="1"/>
</dbReference>
<feature type="transmembrane region" description="Helical" evidence="6">
    <location>
        <begin position="122"/>
        <end position="141"/>
    </location>
</feature>
<dbReference type="SMART" id="SM00267">
    <property type="entry name" value="GGDEF"/>
    <property type="match status" value="1"/>
</dbReference>
<keyword evidence="8" id="KW-0548">Nucleotidyltransferase</keyword>
<dbReference type="AlphaFoldDB" id="A0A2X3IYN0"/>
<dbReference type="Pfam" id="PF00990">
    <property type="entry name" value="GGDEF"/>
    <property type="match status" value="1"/>
</dbReference>
<reference evidence="8 9" key="1">
    <citation type="submission" date="2018-06" db="EMBL/GenBank/DDBJ databases">
        <authorList>
            <consortium name="Pathogen Informatics"/>
            <person name="Doyle S."/>
        </authorList>
    </citation>
    <scope>NUCLEOTIDE SEQUENCE [LARGE SCALE GENOMIC DNA]</scope>
    <source>
        <strain evidence="8 9">NCTC12120</strain>
    </source>
</reference>
<feature type="transmembrane region" description="Helical" evidence="6">
    <location>
        <begin position="153"/>
        <end position="177"/>
    </location>
</feature>
<dbReference type="Proteomes" id="UP000251197">
    <property type="component" value="Unassembled WGS sequence"/>
</dbReference>
<dbReference type="FunFam" id="3.30.70.270:FF:000001">
    <property type="entry name" value="Diguanylate cyclase domain protein"/>
    <property type="match status" value="1"/>
</dbReference>
<evidence type="ECO:0000259" key="7">
    <source>
        <dbReference type="PROSITE" id="PS50887"/>
    </source>
</evidence>